<dbReference type="Gene3D" id="3.10.10.10">
    <property type="entry name" value="HIV Type 1 Reverse Transcriptase, subunit A, domain 1"/>
    <property type="match status" value="1"/>
</dbReference>
<evidence type="ECO:0000259" key="2">
    <source>
        <dbReference type="PROSITE" id="PS50994"/>
    </source>
</evidence>
<protein>
    <recommendedName>
        <fullName evidence="2">Integrase catalytic domain-containing protein</fullName>
    </recommendedName>
</protein>
<dbReference type="GO" id="GO:0004523">
    <property type="term" value="F:RNA-DNA hybrid ribonuclease activity"/>
    <property type="evidence" value="ECO:0007669"/>
    <property type="project" value="InterPro"/>
</dbReference>
<dbReference type="InterPro" id="IPR043502">
    <property type="entry name" value="DNA/RNA_pol_sf"/>
</dbReference>
<feature type="region of interest" description="Disordered" evidence="1">
    <location>
        <begin position="1921"/>
        <end position="1946"/>
    </location>
</feature>
<dbReference type="GO" id="GO:0003676">
    <property type="term" value="F:nucleic acid binding"/>
    <property type="evidence" value="ECO:0007669"/>
    <property type="project" value="InterPro"/>
</dbReference>
<dbReference type="GO" id="GO:0015074">
    <property type="term" value="P:DNA integration"/>
    <property type="evidence" value="ECO:0007669"/>
    <property type="project" value="InterPro"/>
</dbReference>
<feature type="region of interest" description="Disordered" evidence="1">
    <location>
        <begin position="1066"/>
        <end position="1105"/>
    </location>
</feature>
<dbReference type="InterPro" id="IPR013103">
    <property type="entry name" value="RVT_2"/>
</dbReference>
<organism evidence="3">
    <name type="scientific">Tanacetum cinerariifolium</name>
    <name type="common">Dalmatian daisy</name>
    <name type="synonym">Chrysanthemum cinerariifolium</name>
    <dbReference type="NCBI Taxonomy" id="118510"/>
    <lineage>
        <taxon>Eukaryota</taxon>
        <taxon>Viridiplantae</taxon>
        <taxon>Streptophyta</taxon>
        <taxon>Embryophyta</taxon>
        <taxon>Tracheophyta</taxon>
        <taxon>Spermatophyta</taxon>
        <taxon>Magnoliopsida</taxon>
        <taxon>eudicotyledons</taxon>
        <taxon>Gunneridae</taxon>
        <taxon>Pentapetalae</taxon>
        <taxon>asterids</taxon>
        <taxon>campanulids</taxon>
        <taxon>Asterales</taxon>
        <taxon>Asteraceae</taxon>
        <taxon>Asteroideae</taxon>
        <taxon>Anthemideae</taxon>
        <taxon>Anthemidinae</taxon>
        <taxon>Tanacetum</taxon>
    </lineage>
</organism>
<evidence type="ECO:0000313" key="3">
    <source>
        <dbReference type="EMBL" id="GEU28879.1"/>
    </source>
</evidence>
<dbReference type="InterPro" id="IPR001584">
    <property type="entry name" value="Integrase_cat-core"/>
</dbReference>
<dbReference type="SUPFAM" id="SSF53098">
    <property type="entry name" value="Ribonuclease H-like"/>
    <property type="match status" value="2"/>
</dbReference>
<feature type="compositionally biased region" description="Basic residues" evidence="1">
    <location>
        <begin position="1923"/>
        <end position="1935"/>
    </location>
</feature>
<dbReference type="PROSITE" id="PS50994">
    <property type="entry name" value="INTEGRASE"/>
    <property type="match status" value="1"/>
</dbReference>
<reference evidence="3" key="1">
    <citation type="journal article" date="2019" name="Sci. Rep.">
        <title>Draft genome of Tanacetum cinerariifolium, the natural source of mosquito coil.</title>
        <authorList>
            <person name="Yamashiro T."/>
            <person name="Shiraishi A."/>
            <person name="Satake H."/>
            <person name="Nakayama K."/>
        </authorList>
    </citation>
    <scope>NUCLEOTIDE SEQUENCE</scope>
</reference>
<dbReference type="Pfam" id="PF07727">
    <property type="entry name" value="RVT_2"/>
    <property type="match status" value="1"/>
</dbReference>
<dbReference type="InterPro" id="IPR002156">
    <property type="entry name" value="RNaseH_domain"/>
</dbReference>
<comment type="caution">
    <text evidence="3">The sequence shown here is derived from an EMBL/GenBank/DDBJ whole genome shotgun (WGS) entry which is preliminary data.</text>
</comment>
<dbReference type="Gene3D" id="3.30.420.10">
    <property type="entry name" value="Ribonuclease H-like superfamily/Ribonuclease H"/>
    <property type="match status" value="2"/>
</dbReference>
<accession>A0A699GGF7</accession>
<evidence type="ECO:0000256" key="1">
    <source>
        <dbReference type="SAM" id="MobiDB-lite"/>
    </source>
</evidence>
<feature type="region of interest" description="Disordered" evidence="1">
    <location>
        <begin position="741"/>
        <end position="793"/>
    </location>
</feature>
<feature type="domain" description="Integrase catalytic" evidence="2">
    <location>
        <begin position="290"/>
        <end position="381"/>
    </location>
</feature>
<dbReference type="InterPro" id="IPR036397">
    <property type="entry name" value="RNaseH_sf"/>
</dbReference>
<gene>
    <name evidence="3" type="ORF">Tci_000857</name>
</gene>
<dbReference type="SUPFAM" id="SSF56672">
    <property type="entry name" value="DNA/RNA polymerases"/>
    <property type="match status" value="1"/>
</dbReference>
<dbReference type="CDD" id="cd09279">
    <property type="entry name" value="RNase_HI_like"/>
    <property type="match status" value="1"/>
</dbReference>
<dbReference type="Pfam" id="PF13456">
    <property type="entry name" value="RVT_3"/>
    <property type="match status" value="1"/>
</dbReference>
<name>A0A699GGF7_TANCI</name>
<feature type="region of interest" description="Disordered" evidence="1">
    <location>
        <begin position="1513"/>
        <end position="1542"/>
    </location>
</feature>
<dbReference type="CDD" id="cd09272">
    <property type="entry name" value="RNase_HI_RT_Ty1"/>
    <property type="match status" value="1"/>
</dbReference>
<feature type="compositionally biased region" description="Pro residues" evidence="1">
    <location>
        <begin position="1519"/>
        <end position="1536"/>
    </location>
</feature>
<dbReference type="InterPro" id="IPR012337">
    <property type="entry name" value="RNaseH-like_sf"/>
</dbReference>
<dbReference type="PANTHER" id="PTHR48475">
    <property type="entry name" value="RIBONUCLEASE H"/>
    <property type="match status" value="1"/>
</dbReference>
<proteinExistence type="predicted"/>
<dbReference type="EMBL" id="BKCJ010000027">
    <property type="protein sequence ID" value="GEU28879.1"/>
    <property type="molecule type" value="Genomic_DNA"/>
</dbReference>
<sequence length="2028" mass="224812">MKELIAKLPTQTAPREKKELIVYLALAEEAGIEVGEYDIEYKARTLVKGKILADCMVKRSKEDCLTRHMEVEEELPEPFNATNNEADYEALIAGLRIAKQMGIKNLQANVDSRLVANQVNRSYIAKELGMIQYLEKVKTLASNFRKFLIKQVSRSKNKKVDALIKISSTSFAHLTKQVLVEELKEKSINDTKVLAVVEEKGNTWMTLIYKYHMERTLLQEKNKARIVRHKSRTYAVINEVLYKKSYLRPWLRILLANNAYRCKKMIRECQDCQVHRPVPRNPQQELTPIISPWPFYKWVINIAGPFSEGCGKVKFLIVAIYYFTKWIEAKPVMIITGNQIKKFVWDNIVCRFGLPGEIIFDNEKQFSDNPFKDWSLGEGIKAQLDARSKDWIKEITHVLWAHSSMIKLSNGDKPFSHTYETKMVIPTEIGMPSLRTMEIDMVENDEDLEINLDLLVEKENKWQSVKQKAVKRVIALTLGSAITLPATANEFAIKDDKKPVVQKQRMITPNIKELVKKQIMKLLDTGIIYPIADRPWVGPIHCVPKKGGIIVVTKENDELVPTRSITGIVPGHKVFGARLEVDKAKLNVISKGEVVSADAVIPIDVSVFAGTVVDAAISPQSETEFALMGLSTEATQEKQDLMTKLDNELANKAKWNNSGKNLYKLIDSSMSIRTKRGLGLDKYIGEGELGIDDSVFSIFHTNRDDLDGQPIYNSISHSHDSVLFDINDRFSKTSTNDFQTCNSSQECSRPNHSDHDSNASISSVSAPQRLVKRNAEGKGKLGRRPTGKPINLNRPKLIFASQPNPISAGQPNPVYAGQPNLIYAGTLNLVYAGQLNPVSAGDGLLGNKDKLEDFEHFDGGEVTFRGSTVLSKYLPLLDPSMVILFISRKHNLHTFNLNELALQGPLICLIAKALQNESTLWHRRLVATACYVLNKVLVTKPYAKTPYELLTGGTGQAWMFDIDYLTDSLNYSRVSHTNLTEDNMDEFTELQSLQRQEQARKEEADGLGLAFPSLNPVLGVGSAFIGSFISASSTPPVSASSTPPLSPCASPISADRHSIFAGKSHVPAAKPPDFAGRSTSIGRPTDSAGRPISIGRPSGSAARTPVPAGRILRKVIESASSDEPTTVAQALADPDWVEAMQTEMQQFRNQKVYQMDVKSAFLYRKIAKEVYVTQPRGFEDPDHPKKVYKVVKALYGLHQALKAWHQVTPKTSNLLSVKRIFKYLIAYLKLGLWYPQDSPFDLEAFSDSDYAGAHGDRKSTTRGCQFLGRRLISWQCKKKTIVATSSCKAEYVVAALCCGQWLLFTFAGRVIFCWLLVIHIGDLVPAGHISFLLGSASELSLPDGVKGLVATIDGNAYTVTKASIRSALQLDDLIAIDTLTNAEFFDGLRAIGYATEGKFTFFKNKFSPQWKFLIHTLIHCLSPKSGSWNQFASSIAIALICHSTRRKYNFSNKIFNGMCHNVSSRTKFLMYPRFIQIILDTKTEVTTPYPAPLGTCSYTSSTIRGFSTSTIPVVEPHPLTDPMPSPPRQSSPPPIPFGLTPSFGVASTDPIPDIPSSSRPSKPVLETITSPIRDDNTGGGFFPERPPSPSPITLTLNFVDATIPARGADPADVVVSTGGVDSTGTFIFAGILVAVGPSVPFAPSSPIRDPAKGKAIATPSLPVTTLSDKELVDQQAAILEAERQELVEQELKQSLDAEQVYLDSLLSQRVAEEQERETRASAAQSTQRQAELHRLLGADVSEDTFSVRMVELMNQRRKVIAEMKAKAKRDKPMNPAQQKEYMRTFVKNQSTTIYTTRAVDLATAKDHHQHLKWLGETLEYSKSKKLKSSHSTEQPTELRETTSVFTGATIAADDPIYDVPSVFAASSVPAETPIAAGVSTTAGAFGLAGEASFPVIDLLDSPPKATSLPLDSKTAEQAVPLRKYSRKKSMARRRTLPSPSKLESAALPFDEDDPEAKFKKADGTVKRFSTLRELMHWVGRADLMVLYGMLSDKYKLERATGIGLGLWSDLQTLITAREDRDASIIWDD</sequence>
<dbReference type="PANTHER" id="PTHR48475:SF2">
    <property type="entry name" value="RIBONUCLEASE H"/>
    <property type="match status" value="1"/>
</dbReference>